<keyword evidence="3" id="KW-1185">Reference proteome</keyword>
<dbReference type="AlphaFoldDB" id="A0A397JSN3"/>
<reference evidence="2 3" key="1">
    <citation type="submission" date="2018-08" db="EMBL/GenBank/DDBJ databases">
        <title>Genome and evolution of the arbuscular mycorrhizal fungus Diversispora epigaea (formerly Glomus versiforme) and its bacterial endosymbionts.</title>
        <authorList>
            <person name="Sun X."/>
            <person name="Fei Z."/>
            <person name="Harrison M."/>
        </authorList>
    </citation>
    <scope>NUCLEOTIDE SEQUENCE [LARGE SCALE GENOMIC DNA]</scope>
    <source>
        <strain evidence="2 3">IT104</strain>
    </source>
</reference>
<feature type="compositionally biased region" description="Polar residues" evidence="1">
    <location>
        <begin position="294"/>
        <end position="304"/>
    </location>
</feature>
<evidence type="ECO:0000313" key="3">
    <source>
        <dbReference type="Proteomes" id="UP000266861"/>
    </source>
</evidence>
<feature type="compositionally biased region" description="Polar residues" evidence="1">
    <location>
        <begin position="97"/>
        <end position="107"/>
    </location>
</feature>
<dbReference type="Proteomes" id="UP000266861">
    <property type="component" value="Unassembled WGS sequence"/>
</dbReference>
<evidence type="ECO:0000256" key="1">
    <source>
        <dbReference type="SAM" id="MobiDB-lite"/>
    </source>
</evidence>
<proteinExistence type="predicted"/>
<evidence type="ECO:0000313" key="2">
    <source>
        <dbReference type="EMBL" id="RHZ87923.1"/>
    </source>
</evidence>
<accession>A0A397JSN3</accession>
<feature type="region of interest" description="Disordered" evidence="1">
    <location>
        <begin position="81"/>
        <end position="107"/>
    </location>
</feature>
<protein>
    <submittedName>
        <fullName evidence="2">Uncharacterized protein</fullName>
    </submittedName>
</protein>
<comment type="caution">
    <text evidence="2">The sequence shown here is derived from an EMBL/GenBank/DDBJ whole genome shotgun (WGS) entry which is preliminary data.</text>
</comment>
<feature type="region of interest" description="Disordered" evidence="1">
    <location>
        <begin position="283"/>
        <end position="304"/>
    </location>
</feature>
<name>A0A397JSN3_9GLOM</name>
<gene>
    <name evidence="2" type="ORF">Glove_29g98</name>
</gene>
<sequence>MKYLFWRNNTLCPISIYLKILTHIHQKFYQSNATHLSESDIIEIRESRGKVPNASKKIAKKFHIGARRVYEIWKHNERLQQDLNFPPPSDDAEHRTFGSSDDSSILNNFQNKKPLTIETPIKKIKSKHVRILDQPSINKNSTGKLSGISLETKKIILPETPQETEGILELHKRMLKKDKKFRADVRADISKQSTPKVLIAINTISIYINSISIYLKILTHIHQKFYQSNATHLSESDIIEIRESRGKVPNASKKIAKKFHIGARRVYEIWKHNERLQQDLNFPPPSDDAEHRTFGSSDDSSILNNFQNKKPLTIETPIKKIKSKHVRILDQPSINKNSTGKLSGISLETKKIILPETPQETEGILELHKRMLKKDKKFRADVRADISKQSTPKV</sequence>
<organism evidence="2 3">
    <name type="scientific">Diversispora epigaea</name>
    <dbReference type="NCBI Taxonomy" id="1348612"/>
    <lineage>
        <taxon>Eukaryota</taxon>
        <taxon>Fungi</taxon>
        <taxon>Fungi incertae sedis</taxon>
        <taxon>Mucoromycota</taxon>
        <taxon>Glomeromycotina</taxon>
        <taxon>Glomeromycetes</taxon>
        <taxon>Diversisporales</taxon>
        <taxon>Diversisporaceae</taxon>
        <taxon>Diversispora</taxon>
    </lineage>
</organism>
<dbReference type="EMBL" id="PQFF01000027">
    <property type="protein sequence ID" value="RHZ87923.1"/>
    <property type="molecule type" value="Genomic_DNA"/>
</dbReference>